<organism evidence="2">
    <name type="scientific">Tanacetum cinerariifolium</name>
    <name type="common">Dalmatian daisy</name>
    <name type="synonym">Chrysanthemum cinerariifolium</name>
    <dbReference type="NCBI Taxonomy" id="118510"/>
    <lineage>
        <taxon>Eukaryota</taxon>
        <taxon>Viridiplantae</taxon>
        <taxon>Streptophyta</taxon>
        <taxon>Embryophyta</taxon>
        <taxon>Tracheophyta</taxon>
        <taxon>Spermatophyta</taxon>
        <taxon>Magnoliopsida</taxon>
        <taxon>eudicotyledons</taxon>
        <taxon>Gunneridae</taxon>
        <taxon>Pentapetalae</taxon>
        <taxon>asterids</taxon>
        <taxon>campanulids</taxon>
        <taxon>Asterales</taxon>
        <taxon>Asteraceae</taxon>
        <taxon>Asteroideae</taxon>
        <taxon>Anthemideae</taxon>
        <taxon>Anthemidinae</taxon>
        <taxon>Tanacetum</taxon>
    </lineage>
</organism>
<dbReference type="AlphaFoldDB" id="A0A699QUP4"/>
<comment type="caution">
    <text evidence="2">The sequence shown here is derived from an EMBL/GenBank/DDBJ whole genome shotgun (WGS) entry which is preliminary data.</text>
</comment>
<reference evidence="2" key="1">
    <citation type="journal article" date="2019" name="Sci. Rep.">
        <title>Draft genome of Tanacetum cinerariifolium, the natural source of mosquito coil.</title>
        <authorList>
            <person name="Yamashiro T."/>
            <person name="Shiraishi A."/>
            <person name="Satake H."/>
            <person name="Nakayama K."/>
        </authorList>
    </citation>
    <scope>NUCLEOTIDE SEQUENCE</scope>
</reference>
<dbReference type="EMBL" id="BKCJ011059767">
    <property type="protein sequence ID" value="GFC77155.1"/>
    <property type="molecule type" value="Genomic_DNA"/>
</dbReference>
<sequence length="167" mass="17313">RIVAQGAVRDAGEVEVPAQKAHFALADGLGGHGRGIHGVEAAQGVVAARDAQVHAVPKLVGVADIDAVEGERFVEVKRIHVGRAAAAFVGIAAAHVAPDFADQARGQAVAQLHVAQLQVGSIFDEVGRSAAFVVGVYQRRGRDAGAGIGRRPGIEQPRAPVFTRSQR</sequence>
<feature type="non-terminal residue" evidence="2">
    <location>
        <position position="1"/>
    </location>
</feature>
<feature type="non-terminal residue" evidence="2">
    <location>
        <position position="167"/>
    </location>
</feature>
<feature type="region of interest" description="Disordered" evidence="1">
    <location>
        <begin position="146"/>
        <end position="167"/>
    </location>
</feature>
<evidence type="ECO:0000256" key="1">
    <source>
        <dbReference type="SAM" id="MobiDB-lite"/>
    </source>
</evidence>
<evidence type="ECO:0000313" key="2">
    <source>
        <dbReference type="EMBL" id="GFC77155.1"/>
    </source>
</evidence>
<gene>
    <name evidence="2" type="ORF">Tci_849125</name>
</gene>
<accession>A0A699QUP4</accession>
<name>A0A699QUP4_TANCI</name>
<protein>
    <submittedName>
        <fullName evidence="2">Uncharacterized protein</fullName>
    </submittedName>
</protein>
<proteinExistence type="predicted"/>